<dbReference type="Gene3D" id="1.25.40.10">
    <property type="entry name" value="Tetratricopeptide repeat domain"/>
    <property type="match status" value="1"/>
</dbReference>
<dbReference type="InterPro" id="IPR019734">
    <property type="entry name" value="TPR_rpt"/>
</dbReference>
<dbReference type="PANTHER" id="PTHR45954:SF1">
    <property type="entry name" value="LD33695P"/>
    <property type="match status" value="1"/>
</dbReference>
<organism evidence="4 5">
    <name type="scientific">Amycolatopsis speibonae</name>
    <dbReference type="NCBI Taxonomy" id="1450224"/>
    <lineage>
        <taxon>Bacteria</taxon>
        <taxon>Bacillati</taxon>
        <taxon>Actinomycetota</taxon>
        <taxon>Actinomycetes</taxon>
        <taxon>Pseudonocardiales</taxon>
        <taxon>Pseudonocardiaceae</taxon>
        <taxon>Amycolatopsis</taxon>
    </lineage>
</organism>
<name>A0ABV7P364_9PSEU</name>
<dbReference type="EMBL" id="JBHRWK010000042">
    <property type="protein sequence ID" value="MFC3452907.1"/>
    <property type="molecule type" value="Genomic_DNA"/>
</dbReference>
<evidence type="ECO:0000256" key="2">
    <source>
        <dbReference type="ARBA" id="ARBA00022490"/>
    </source>
</evidence>
<sequence>MSVVRPRVLGFVAERSAERIIRLAGLLSPRHHVGLRHADRGGPNGGACGRILPDGADLPCRGVAGFAGPVDVVPLARVGIRRGRVRAWRGCRCDAPAGREWFPEVAASPFRPKYVRMPRIPETRPRFADRKHLLDWFDSEHASLIGAVSLAANTHRYRIAHELASALNDYFEFGRHWDTVEIGLTAARNLGDRGLVRTALTQLGTANRSLGRLTEALAHHQEALDLSRAMGDQAAEGHCLTTITNTYLALRRVEEAVEHNKESLRIRCELKDLYGQRVTLNHLGNAYQRAGRIRKAVSCCEKVLKINAELGDRFGESRTLTNLGAAYLRLRRESDAMNCFERDLTIVRELRDRYGEAATEVNLGGAYFDMGDPTTA</sequence>
<comment type="caution">
    <text evidence="4">The sequence shown here is derived from an EMBL/GenBank/DDBJ whole genome shotgun (WGS) entry which is preliminary data.</text>
</comment>
<evidence type="ECO:0000313" key="4">
    <source>
        <dbReference type="EMBL" id="MFC3452907.1"/>
    </source>
</evidence>
<gene>
    <name evidence="4" type="ORF">ACFOSH_26025</name>
</gene>
<dbReference type="PANTHER" id="PTHR45954">
    <property type="entry name" value="LD33695P"/>
    <property type="match status" value="1"/>
</dbReference>
<dbReference type="Pfam" id="PF13424">
    <property type="entry name" value="TPR_12"/>
    <property type="match status" value="2"/>
</dbReference>
<evidence type="ECO:0000313" key="5">
    <source>
        <dbReference type="Proteomes" id="UP001595645"/>
    </source>
</evidence>
<comment type="subcellular location">
    <subcellularLocation>
        <location evidence="1">Cytoplasm</location>
    </subcellularLocation>
</comment>
<keyword evidence="2" id="KW-0963">Cytoplasm</keyword>
<dbReference type="Proteomes" id="UP001595645">
    <property type="component" value="Unassembled WGS sequence"/>
</dbReference>
<proteinExistence type="predicted"/>
<dbReference type="RefSeq" id="WP_378241681.1">
    <property type="nucleotide sequence ID" value="NZ_JBHRWK010000042.1"/>
</dbReference>
<evidence type="ECO:0000256" key="1">
    <source>
        <dbReference type="ARBA" id="ARBA00004496"/>
    </source>
</evidence>
<keyword evidence="3" id="KW-0677">Repeat</keyword>
<dbReference type="InterPro" id="IPR011990">
    <property type="entry name" value="TPR-like_helical_dom_sf"/>
</dbReference>
<reference evidence="5" key="1">
    <citation type="journal article" date="2019" name="Int. J. Syst. Evol. Microbiol.">
        <title>The Global Catalogue of Microorganisms (GCM) 10K type strain sequencing project: providing services to taxonomists for standard genome sequencing and annotation.</title>
        <authorList>
            <consortium name="The Broad Institute Genomics Platform"/>
            <consortium name="The Broad Institute Genome Sequencing Center for Infectious Disease"/>
            <person name="Wu L."/>
            <person name="Ma J."/>
        </authorList>
    </citation>
    <scope>NUCLEOTIDE SEQUENCE [LARGE SCALE GENOMIC DNA]</scope>
    <source>
        <strain evidence="5">CGMCC 4.7676</strain>
    </source>
</reference>
<protein>
    <submittedName>
        <fullName evidence="4">Tetratricopeptide repeat protein</fullName>
    </submittedName>
</protein>
<evidence type="ECO:0000256" key="3">
    <source>
        <dbReference type="ARBA" id="ARBA00022737"/>
    </source>
</evidence>
<dbReference type="InterPro" id="IPR052386">
    <property type="entry name" value="GPSM"/>
</dbReference>
<keyword evidence="5" id="KW-1185">Reference proteome</keyword>
<accession>A0ABV7P364</accession>
<dbReference type="SUPFAM" id="SSF48452">
    <property type="entry name" value="TPR-like"/>
    <property type="match status" value="2"/>
</dbReference>
<dbReference type="SMART" id="SM00028">
    <property type="entry name" value="TPR"/>
    <property type="match status" value="3"/>
</dbReference>